<dbReference type="Gene3D" id="2.40.128.580">
    <property type="entry name" value="GXWXG domain"/>
    <property type="match status" value="2"/>
</dbReference>
<proteinExistence type="predicted"/>
<feature type="domain" description="GXWXG" evidence="1">
    <location>
        <begin position="20"/>
        <end position="78"/>
    </location>
</feature>
<evidence type="ECO:0000313" key="3">
    <source>
        <dbReference type="EMBL" id="GAA4479406.1"/>
    </source>
</evidence>
<dbReference type="InterPro" id="IPR025568">
    <property type="entry name" value="DUF4334"/>
</dbReference>
<organism evidence="3 4">
    <name type="scientific">Rhodococcus olei</name>
    <dbReference type="NCBI Taxonomy" id="2161675"/>
    <lineage>
        <taxon>Bacteria</taxon>
        <taxon>Bacillati</taxon>
        <taxon>Actinomycetota</taxon>
        <taxon>Actinomycetes</taxon>
        <taxon>Mycobacteriales</taxon>
        <taxon>Nocardiaceae</taxon>
        <taxon>Rhodococcus</taxon>
    </lineage>
</organism>
<feature type="domain" description="DUF4334" evidence="2">
    <location>
        <begin position="123"/>
        <end position="178"/>
    </location>
</feature>
<dbReference type="RefSeq" id="WP_345345158.1">
    <property type="nucleotide sequence ID" value="NZ_BAABFB010000040.1"/>
</dbReference>
<dbReference type="Pfam" id="PF14231">
    <property type="entry name" value="GXWXG"/>
    <property type="match status" value="1"/>
</dbReference>
<dbReference type="Proteomes" id="UP001501183">
    <property type="component" value="Unassembled WGS sequence"/>
</dbReference>
<protein>
    <submittedName>
        <fullName evidence="3">DUF4334 domain-containing protein</fullName>
    </submittedName>
</protein>
<evidence type="ECO:0000313" key="4">
    <source>
        <dbReference type="Proteomes" id="UP001501183"/>
    </source>
</evidence>
<sequence>MTVAERIIAERRASVDEARAVFDDAAPADPDFMIGTWRGAELRTGHPMDGVLDASGWWGKQFVDTETVHPLLFPTADGRALWALDPKRIWFGLLTSPVRPSPEGRDLSRLVSVGRRLVETRRPRARLRTTRFRGVDTATMIYDAHPINDVFRRVDDDTVIGWMDLRGSPAPYFFSLHRDSSLPVVAGTR</sequence>
<dbReference type="EMBL" id="BAABFB010000040">
    <property type="protein sequence ID" value="GAA4479406.1"/>
    <property type="molecule type" value="Genomic_DNA"/>
</dbReference>
<dbReference type="InterPro" id="IPR025951">
    <property type="entry name" value="GXWXG_dom"/>
</dbReference>
<name>A0ABP8P1N1_9NOCA</name>
<evidence type="ECO:0000259" key="2">
    <source>
        <dbReference type="Pfam" id="PF14232"/>
    </source>
</evidence>
<evidence type="ECO:0000259" key="1">
    <source>
        <dbReference type="Pfam" id="PF14231"/>
    </source>
</evidence>
<dbReference type="Pfam" id="PF14232">
    <property type="entry name" value="DUF4334"/>
    <property type="match status" value="1"/>
</dbReference>
<keyword evidence="4" id="KW-1185">Reference proteome</keyword>
<gene>
    <name evidence="3" type="ORF">GCM10023094_24470</name>
</gene>
<accession>A0ABP8P1N1</accession>
<comment type="caution">
    <text evidence="3">The sequence shown here is derived from an EMBL/GenBank/DDBJ whole genome shotgun (WGS) entry which is preliminary data.</text>
</comment>
<reference evidence="4" key="1">
    <citation type="journal article" date="2019" name="Int. J. Syst. Evol. Microbiol.">
        <title>The Global Catalogue of Microorganisms (GCM) 10K type strain sequencing project: providing services to taxonomists for standard genome sequencing and annotation.</title>
        <authorList>
            <consortium name="The Broad Institute Genomics Platform"/>
            <consortium name="The Broad Institute Genome Sequencing Center for Infectious Disease"/>
            <person name="Wu L."/>
            <person name="Ma J."/>
        </authorList>
    </citation>
    <scope>NUCLEOTIDE SEQUENCE [LARGE SCALE GENOMIC DNA]</scope>
    <source>
        <strain evidence="4">JCM 32206</strain>
    </source>
</reference>